<keyword evidence="4" id="KW-1185">Reference proteome</keyword>
<reference evidence="4" key="1">
    <citation type="journal article" date="2015" name="Proc. Natl. Acad. Sci. U.S.A.">
        <title>Genome sequence of the Asian Tiger mosquito, Aedes albopictus, reveals insights into its biology, genetics, and evolution.</title>
        <authorList>
            <person name="Chen X.G."/>
            <person name="Jiang X."/>
            <person name="Gu J."/>
            <person name="Xu M."/>
            <person name="Wu Y."/>
            <person name="Deng Y."/>
            <person name="Zhang C."/>
            <person name="Bonizzoni M."/>
            <person name="Dermauw W."/>
            <person name="Vontas J."/>
            <person name="Armbruster P."/>
            <person name="Huang X."/>
            <person name="Yang Y."/>
            <person name="Zhang H."/>
            <person name="He W."/>
            <person name="Peng H."/>
            <person name="Liu Y."/>
            <person name="Wu K."/>
            <person name="Chen J."/>
            <person name="Lirakis M."/>
            <person name="Topalis P."/>
            <person name="Van Leeuwen T."/>
            <person name="Hall A.B."/>
            <person name="Jiang X."/>
            <person name="Thorpe C."/>
            <person name="Mueller R.L."/>
            <person name="Sun C."/>
            <person name="Waterhouse R.M."/>
            <person name="Yan G."/>
            <person name="Tu Z.J."/>
            <person name="Fang X."/>
            <person name="James A.A."/>
        </authorList>
    </citation>
    <scope>NUCLEOTIDE SEQUENCE [LARGE SCALE GENOMIC DNA]</scope>
    <source>
        <strain evidence="4">Foshan</strain>
    </source>
</reference>
<feature type="signal peptide" evidence="2">
    <location>
        <begin position="1"/>
        <end position="17"/>
    </location>
</feature>
<dbReference type="Pfam" id="PF07841">
    <property type="entry name" value="DM4_12"/>
    <property type="match status" value="1"/>
</dbReference>
<evidence type="ECO:0000256" key="2">
    <source>
        <dbReference type="SAM" id="SignalP"/>
    </source>
</evidence>
<dbReference type="PANTHER" id="PTHR21253:SF0">
    <property type="entry name" value="F-BOX ONLY PROTEIN 11-RELATED"/>
    <property type="match status" value="1"/>
</dbReference>
<feature type="compositionally biased region" description="Basic and acidic residues" evidence="1">
    <location>
        <begin position="130"/>
        <end position="139"/>
    </location>
</feature>
<reference evidence="3" key="2">
    <citation type="submission" date="2025-05" db="UniProtKB">
        <authorList>
            <consortium name="EnsemblMetazoa"/>
        </authorList>
    </citation>
    <scope>IDENTIFICATION</scope>
    <source>
        <strain evidence="3">Foshan</strain>
    </source>
</reference>
<evidence type="ECO:0000313" key="4">
    <source>
        <dbReference type="Proteomes" id="UP000069940"/>
    </source>
</evidence>
<sequence>MKALLLVILIIIHETYSVSINKPVDFEEPDQNFTEIKELSRKKRFLLFPVGAALLVTVSGAKAMIYKGPGGNFAILELDMYHPLPDFKNRITQFKLGEISYPPKPGNPAPPPTPPPPPPPPAPAPPTTPEDPHDHHDGHELTDMELQDYLKAHPDAWVPPGYGKDRSDWLPQQTNDPYSTYYQENPASNYIPFENNMLDYYPSDSYRMRRSDDAVSGHGVGDDHEDRYNISHHRSWEHYHHYREKRDLYQSLERALGDKFRFQMKSCILRAICEARSFLLPPGRSMMMDILRILFSVPLKDDLQDEYSNAMRNENMDCHEVYGKDCSVSILYLILFGKFVP</sequence>
<dbReference type="Proteomes" id="UP000069940">
    <property type="component" value="Unassembled WGS sequence"/>
</dbReference>
<feature type="chain" id="PRO_5045432186" evidence="2">
    <location>
        <begin position="18"/>
        <end position="341"/>
    </location>
</feature>
<feature type="region of interest" description="Disordered" evidence="1">
    <location>
        <begin position="98"/>
        <end position="139"/>
    </location>
</feature>
<dbReference type="PANTHER" id="PTHR21253">
    <property type="entry name" value="F-BOX ONLY PROTEIN 11-RELATED"/>
    <property type="match status" value="1"/>
</dbReference>
<keyword evidence="2" id="KW-0732">Signal</keyword>
<evidence type="ECO:0000256" key="1">
    <source>
        <dbReference type="SAM" id="MobiDB-lite"/>
    </source>
</evidence>
<dbReference type="SMART" id="SM00718">
    <property type="entry name" value="DM4_12"/>
    <property type="match status" value="1"/>
</dbReference>
<proteinExistence type="predicted"/>
<dbReference type="InterPro" id="IPR006631">
    <property type="entry name" value="DM4_12"/>
</dbReference>
<evidence type="ECO:0000313" key="3">
    <source>
        <dbReference type="EnsemblMetazoa" id="AALFPA23_011782.P16746"/>
    </source>
</evidence>
<organism evidence="3 4">
    <name type="scientific">Aedes albopictus</name>
    <name type="common">Asian tiger mosquito</name>
    <name type="synonym">Stegomyia albopicta</name>
    <dbReference type="NCBI Taxonomy" id="7160"/>
    <lineage>
        <taxon>Eukaryota</taxon>
        <taxon>Metazoa</taxon>
        <taxon>Ecdysozoa</taxon>
        <taxon>Arthropoda</taxon>
        <taxon>Hexapoda</taxon>
        <taxon>Insecta</taxon>
        <taxon>Pterygota</taxon>
        <taxon>Neoptera</taxon>
        <taxon>Endopterygota</taxon>
        <taxon>Diptera</taxon>
        <taxon>Nematocera</taxon>
        <taxon>Culicoidea</taxon>
        <taxon>Culicidae</taxon>
        <taxon>Culicinae</taxon>
        <taxon>Aedini</taxon>
        <taxon>Aedes</taxon>
        <taxon>Stegomyia</taxon>
    </lineage>
</organism>
<accession>A0ABM1YSJ4</accession>
<protein>
    <submittedName>
        <fullName evidence="3">Uncharacterized protein</fullName>
    </submittedName>
</protein>
<dbReference type="RefSeq" id="XP_019531651.2">
    <property type="nucleotide sequence ID" value="XM_019676106.3"/>
</dbReference>
<dbReference type="EnsemblMetazoa" id="AALFPA23_011782.R16746">
    <property type="protein sequence ID" value="AALFPA23_011782.P16746"/>
    <property type="gene ID" value="AALFPA23_011782"/>
</dbReference>
<dbReference type="GeneID" id="109403303"/>
<feature type="compositionally biased region" description="Pro residues" evidence="1">
    <location>
        <begin position="102"/>
        <end position="129"/>
    </location>
</feature>
<name>A0ABM1YSJ4_AEDAL</name>